<reference evidence="1" key="1">
    <citation type="submission" date="2017-04" db="EMBL/GenBank/DDBJ databases">
        <title>Unveiling RNA virosphere associated with marine microorganisms.</title>
        <authorList>
            <person name="Urayama S."/>
            <person name="Takaki Y."/>
            <person name="Nishi S."/>
            <person name="Yoshida Y."/>
            <person name="Deguchi S."/>
            <person name="Takai K."/>
            <person name="Nunoura T."/>
        </authorList>
    </citation>
    <scope>NUCLEOTIDE SEQUENCE</scope>
</reference>
<sequence>MAIQFIPLAWAVLGRGAAVVGRKAVQEAVKRGATRMASGSLPPRLATISGRAFTAGDLVYTGVAVTDFFTDQELVRSEVGRTVMDVYGTLMLARYGGSAAKFVAARAPSVASGATRMAGAVSGSTRIAASATRRILQKKYANAQMWVGHLPRLQGSLSQFAKLSATSATRTWTKVYDKSREAWMVLDNNGRPMLEITRQGFQYLRTDQVALRNVALTGGTLYGAKLMFEMALVGDDAPSTDDETLDAAKVRGRGKAVEVVGEYLDYLANALYPEPNDYGNDGEPADFVRKLLTHPSSTYRSMAFELGSTATSNTTEEAVLMAIAEAVRNIIEPTDSLDAEDPHLFITDNVELLYDDVEEVKDGDAMVSEALPSDDARVTTRAVAANSSSGERGNSLFVQ</sequence>
<organism evidence="1">
    <name type="scientific">viral metagenome</name>
    <dbReference type="NCBI Taxonomy" id="1070528"/>
    <lineage>
        <taxon>unclassified sequences</taxon>
        <taxon>metagenomes</taxon>
        <taxon>organismal metagenomes</taxon>
    </lineage>
</organism>
<dbReference type="EMBL" id="BDQD01000178">
    <property type="protein sequence ID" value="GBH22744.1"/>
    <property type="molecule type" value="Genomic_RNA"/>
</dbReference>
<evidence type="ECO:0000313" key="1">
    <source>
        <dbReference type="EMBL" id="GBH22569.1"/>
    </source>
</evidence>
<protein>
    <submittedName>
        <fullName evidence="1">Uncharacterized protein</fullName>
    </submittedName>
</protein>
<dbReference type="AlphaFoldDB" id="A0A2V0RB35"/>
<name>A0A2V0RB35_9ZZZZ</name>
<dbReference type="EMBL" id="BDQC01000166">
    <property type="protein sequence ID" value="GBH22569.1"/>
    <property type="molecule type" value="Genomic_RNA"/>
</dbReference>
<proteinExistence type="predicted"/>
<comment type="caution">
    <text evidence="1">The sequence shown here is derived from an EMBL/GenBank/DDBJ whole genome shotgun (WGS) entry which is preliminary data.</text>
</comment>
<accession>A0A2V0RB35</accession>